<dbReference type="Pfam" id="PF00108">
    <property type="entry name" value="Thiolase_N"/>
    <property type="match status" value="1"/>
</dbReference>
<accession>A0A368Z3V1</accession>
<dbReference type="EMBL" id="QPJL01000003">
    <property type="protein sequence ID" value="RCW87125.1"/>
    <property type="molecule type" value="Genomic_DNA"/>
</dbReference>
<dbReference type="InterPro" id="IPR016039">
    <property type="entry name" value="Thiolase-like"/>
</dbReference>
<protein>
    <submittedName>
        <fullName evidence="6">Thiolase-like protein</fullName>
    </submittedName>
</protein>
<evidence type="ECO:0000313" key="7">
    <source>
        <dbReference type="Proteomes" id="UP000253345"/>
    </source>
</evidence>
<name>A0A368Z3V1_9RHOB</name>
<dbReference type="AlphaFoldDB" id="A0A368Z3V1"/>
<evidence type="ECO:0000256" key="4">
    <source>
        <dbReference type="SAM" id="MobiDB-lite"/>
    </source>
</evidence>
<proteinExistence type="inferred from homology"/>
<evidence type="ECO:0000256" key="1">
    <source>
        <dbReference type="ARBA" id="ARBA00010982"/>
    </source>
</evidence>
<keyword evidence="3" id="KW-0012">Acyltransferase</keyword>
<dbReference type="InterPro" id="IPR020616">
    <property type="entry name" value="Thiolase_N"/>
</dbReference>
<dbReference type="PANTHER" id="PTHR18919:SF107">
    <property type="entry name" value="ACETYL-COA ACETYLTRANSFERASE, CYTOSOLIC"/>
    <property type="match status" value="1"/>
</dbReference>
<evidence type="ECO:0000313" key="6">
    <source>
        <dbReference type="EMBL" id="RCW87125.1"/>
    </source>
</evidence>
<reference evidence="6 7" key="1">
    <citation type="submission" date="2018-07" db="EMBL/GenBank/DDBJ databases">
        <title>Genomic Encyclopedia of Type Strains, Phase III (KMG-III): the genomes of soil and plant-associated and newly described type strains.</title>
        <authorList>
            <person name="Whitman W."/>
        </authorList>
    </citation>
    <scope>NUCLEOTIDE SEQUENCE [LARGE SCALE GENOMIC DNA]</scope>
    <source>
        <strain evidence="6 7">CECT 8525</strain>
    </source>
</reference>
<dbReference type="Gene3D" id="3.40.47.10">
    <property type="match status" value="2"/>
</dbReference>
<organism evidence="6 7">
    <name type="scientific">Paracoccus lutimaris</name>
    <dbReference type="NCBI Taxonomy" id="1490030"/>
    <lineage>
        <taxon>Bacteria</taxon>
        <taxon>Pseudomonadati</taxon>
        <taxon>Pseudomonadota</taxon>
        <taxon>Alphaproteobacteria</taxon>
        <taxon>Rhodobacterales</taxon>
        <taxon>Paracoccaceae</taxon>
        <taxon>Paracoccus</taxon>
    </lineage>
</organism>
<evidence type="ECO:0000256" key="3">
    <source>
        <dbReference type="ARBA" id="ARBA00023315"/>
    </source>
</evidence>
<evidence type="ECO:0000256" key="2">
    <source>
        <dbReference type="ARBA" id="ARBA00022679"/>
    </source>
</evidence>
<evidence type="ECO:0000259" key="5">
    <source>
        <dbReference type="Pfam" id="PF00108"/>
    </source>
</evidence>
<feature type="domain" description="Thiolase N-terminal" evidence="5">
    <location>
        <begin position="1"/>
        <end position="110"/>
    </location>
</feature>
<comment type="similarity">
    <text evidence="1">Belongs to the thiolase-like superfamily. Thiolase family.</text>
</comment>
<dbReference type="Proteomes" id="UP000253345">
    <property type="component" value="Unassembled WGS sequence"/>
</dbReference>
<feature type="region of interest" description="Disordered" evidence="4">
    <location>
        <begin position="94"/>
        <end position="124"/>
    </location>
</feature>
<keyword evidence="2" id="KW-0808">Transferase</keyword>
<feature type="compositionally biased region" description="Basic residues" evidence="4">
    <location>
        <begin position="107"/>
        <end position="124"/>
    </location>
</feature>
<dbReference type="PANTHER" id="PTHR18919">
    <property type="entry name" value="ACETYL-COA C-ACYLTRANSFERASE"/>
    <property type="match status" value="1"/>
</dbReference>
<sequence>MDAVLTAARAIAAGEVELMLADGVESMSRAPFVLPKAETAFSRHAEVHDTTVGWRFVNPAMQAAYGTDSMPQTAQNVADDYGISREAQDAMALASQSKAAAAQTRGRFARRSHLSRSRRRRARR</sequence>
<feature type="compositionally biased region" description="Low complexity" evidence="4">
    <location>
        <begin position="94"/>
        <end position="103"/>
    </location>
</feature>
<dbReference type="SUPFAM" id="SSF53901">
    <property type="entry name" value="Thiolase-like"/>
    <property type="match status" value="1"/>
</dbReference>
<gene>
    <name evidence="6" type="ORF">DFP89_103129</name>
</gene>
<dbReference type="GO" id="GO:0016747">
    <property type="term" value="F:acyltransferase activity, transferring groups other than amino-acyl groups"/>
    <property type="evidence" value="ECO:0007669"/>
    <property type="project" value="InterPro"/>
</dbReference>
<comment type="caution">
    <text evidence="6">The sequence shown here is derived from an EMBL/GenBank/DDBJ whole genome shotgun (WGS) entry which is preliminary data.</text>
</comment>
<keyword evidence="7" id="KW-1185">Reference proteome</keyword>